<dbReference type="KEGG" id="pxi:J5O05_02975"/>
<reference evidence="1" key="1">
    <citation type="submission" date="2021-03" db="EMBL/GenBank/DDBJ databases">
        <title>Complete Genome of Pseudoalteromonas xiamenensis STKMTI.2, a new potential marine bacterium producing anti-Vibrio compounds.</title>
        <authorList>
            <person name="Handayani D.P."/>
            <person name="Isnansetyo A."/>
            <person name="Istiqomah I."/>
            <person name="Jumina J."/>
        </authorList>
    </citation>
    <scope>NUCLEOTIDE SEQUENCE</scope>
    <source>
        <strain evidence="1">STKMTI.2</strain>
    </source>
</reference>
<dbReference type="AlphaFoldDB" id="A0A975HLB0"/>
<proteinExistence type="predicted"/>
<organism evidence="1 2">
    <name type="scientific">Pseudoalteromonas xiamenensis</name>
    <dbReference type="NCBI Taxonomy" id="882626"/>
    <lineage>
        <taxon>Bacteria</taxon>
        <taxon>Pseudomonadati</taxon>
        <taxon>Pseudomonadota</taxon>
        <taxon>Gammaproteobacteria</taxon>
        <taxon>Alteromonadales</taxon>
        <taxon>Pseudoalteromonadaceae</taxon>
        <taxon>Pseudoalteromonas</taxon>
    </lineage>
</organism>
<accession>A0A975HLB0</accession>
<evidence type="ECO:0000313" key="1">
    <source>
        <dbReference type="EMBL" id="QTH71906.1"/>
    </source>
</evidence>
<sequence length="259" mass="30358">MQFLITKLYQHKALTTHKNKQRVLALSLGALFFSSLPFTLSASELQPYKADYNIMRKGKIHGEAKRELEKASEQTYVLKYSSNIEWMIFSDERKEETTFLFQNDMVHPTSYSMVREGTGPDKSYKIDFNRNEKSITHSDKKFPLKVDWREDWQDLLSYQTQLRLDVKAGKTKVSYPIIGKEGDEKNYEFEVVGTETITLPIGNFETIKVKRVYDNDKRQVYVWFAPSLDHMLVQLFKGKDGVEQFQIQLKHFNNESVNI</sequence>
<gene>
    <name evidence="1" type="ORF">J5O05_02975</name>
</gene>
<dbReference type="Proteomes" id="UP000664904">
    <property type="component" value="Chromosome"/>
</dbReference>
<keyword evidence="2" id="KW-1185">Reference proteome</keyword>
<dbReference type="RefSeq" id="WP_208843529.1">
    <property type="nucleotide sequence ID" value="NZ_CP072133.1"/>
</dbReference>
<dbReference type="Pfam" id="PF11306">
    <property type="entry name" value="DUF3108"/>
    <property type="match status" value="1"/>
</dbReference>
<protein>
    <submittedName>
        <fullName evidence="1">DUF3108 domain-containing protein</fullName>
    </submittedName>
</protein>
<name>A0A975HLB0_9GAMM</name>
<dbReference type="EMBL" id="CP072133">
    <property type="protein sequence ID" value="QTH71906.1"/>
    <property type="molecule type" value="Genomic_DNA"/>
</dbReference>
<dbReference type="InterPro" id="IPR021457">
    <property type="entry name" value="DUF3108"/>
</dbReference>
<evidence type="ECO:0000313" key="2">
    <source>
        <dbReference type="Proteomes" id="UP000664904"/>
    </source>
</evidence>